<dbReference type="AlphaFoldDB" id="A0A183CXN8"/>
<gene>
    <name evidence="2" type="ORF">GPUH_LOCUS1229</name>
</gene>
<keyword evidence="3" id="KW-1185">Reference proteome</keyword>
<name>A0A183CXN8_9BILA</name>
<dbReference type="OrthoDB" id="5851853at2759"/>
<reference evidence="4" key="1">
    <citation type="submission" date="2016-06" db="UniProtKB">
        <authorList>
            <consortium name="WormBaseParasite"/>
        </authorList>
    </citation>
    <scope>IDENTIFICATION</scope>
</reference>
<keyword evidence="1" id="KW-0175">Coiled coil</keyword>
<dbReference type="WBParaSite" id="GPUH_0000122901-mRNA-1">
    <property type="protein sequence ID" value="GPUH_0000122901-mRNA-1"/>
    <property type="gene ID" value="GPUH_0000122901"/>
</dbReference>
<sequence length="349" mass="39826">MSEILQKFSTMNSTISERFWLVTSAEDASSAHDRMQEMRSEVLSYTSKIQESIEEVDRLCTQGAELLTPDQFHSLKDHRNRLETMYNQLSDLTKFLLEFSNESSLLHSFINEKTRELTILKAESGDPQLLNKSRQLAKEIMDEVVAAEARLKSITALSARIQSEIDGYVVEMRMQYPNAQFPSIDAHELTATISRLQTDYEILLQNCHDLSAFLSQLKSLALAYSQNVESLNESITDLEQKISTAEARAPLATSFYQKLRQERNFPFFFFRLSELEALQHVSFEQASRTEAAARSAAELSSALIGTDAYERITHENQCQIDEFTRRFKLLIFAKLVSNLETFAQLCAIA</sequence>
<evidence type="ECO:0000313" key="4">
    <source>
        <dbReference type="WBParaSite" id="GPUH_0000122901-mRNA-1"/>
    </source>
</evidence>
<dbReference type="Proteomes" id="UP000271098">
    <property type="component" value="Unassembled WGS sequence"/>
</dbReference>
<dbReference type="EMBL" id="UYRT01001421">
    <property type="protein sequence ID" value="VDK29640.1"/>
    <property type="molecule type" value="Genomic_DNA"/>
</dbReference>
<evidence type="ECO:0000313" key="2">
    <source>
        <dbReference type="EMBL" id="VDK29640.1"/>
    </source>
</evidence>
<feature type="coiled-coil region" evidence="1">
    <location>
        <begin position="186"/>
        <end position="248"/>
    </location>
</feature>
<proteinExistence type="predicted"/>
<protein>
    <submittedName>
        <fullName evidence="4">Autophagy-related protein 17</fullName>
    </submittedName>
</protein>
<evidence type="ECO:0000256" key="1">
    <source>
        <dbReference type="SAM" id="Coils"/>
    </source>
</evidence>
<reference evidence="2 3" key="2">
    <citation type="submission" date="2018-11" db="EMBL/GenBank/DDBJ databases">
        <authorList>
            <consortium name="Pathogen Informatics"/>
        </authorList>
    </citation>
    <scope>NUCLEOTIDE SEQUENCE [LARGE SCALE GENOMIC DNA]</scope>
</reference>
<organism evidence="4">
    <name type="scientific">Gongylonema pulchrum</name>
    <dbReference type="NCBI Taxonomy" id="637853"/>
    <lineage>
        <taxon>Eukaryota</taxon>
        <taxon>Metazoa</taxon>
        <taxon>Ecdysozoa</taxon>
        <taxon>Nematoda</taxon>
        <taxon>Chromadorea</taxon>
        <taxon>Rhabditida</taxon>
        <taxon>Spirurina</taxon>
        <taxon>Spiruromorpha</taxon>
        <taxon>Spiruroidea</taxon>
        <taxon>Gongylonematidae</taxon>
        <taxon>Gongylonema</taxon>
    </lineage>
</organism>
<evidence type="ECO:0000313" key="3">
    <source>
        <dbReference type="Proteomes" id="UP000271098"/>
    </source>
</evidence>
<accession>A0A183CXN8</accession>